<dbReference type="EMBL" id="SLTR01000889">
    <property type="protein sequence ID" value="TDA69847.1"/>
    <property type="molecule type" value="Genomic_DNA"/>
</dbReference>
<dbReference type="Gene3D" id="1.10.30.50">
    <property type="match status" value="1"/>
</dbReference>
<keyword evidence="2" id="KW-0255">Endonuclease</keyword>
<keyword evidence="3" id="KW-1185">Reference proteome</keyword>
<comment type="caution">
    <text evidence="2">The sequence shown here is derived from an EMBL/GenBank/DDBJ whole genome shotgun (WGS) entry which is preliminary data.</text>
</comment>
<name>A0ABY2D178_9GAMM</name>
<evidence type="ECO:0000313" key="2">
    <source>
        <dbReference type="EMBL" id="TDA69847.1"/>
    </source>
</evidence>
<accession>A0ABY2D178</accession>
<dbReference type="Pfam" id="PF01844">
    <property type="entry name" value="HNH"/>
    <property type="match status" value="1"/>
</dbReference>
<dbReference type="GO" id="GO:0004519">
    <property type="term" value="F:endonuclease activity"/>
    <property type="evidence" value="ECO:0007669"/>
    <property type="project" value="UniProtKB-KW"/>
</dbReference>
<dbReference type="CDD" id="cd00085">
    <property type="entry name" value="HNHc"/>
    <property type="match status" value="1"/>
</dbReference>
<gene>
    <name evidence="2" type="ORF">E0702_18860</name>
</gene>
<reference evidence="2 3" key="1">
    <citation type="submission" date="2019-03" db="EMBL/GenBank/DDBJ databases">
        <title>Halomonas marinisediminis sp. nov., a moderately halophilic bacterium isolated from the Bohai Gulf.</title>
        <authorList>
            <person name="Ji X."/>
        </authorList>
    </citation>
    <scope>NUCLEOTIDE SEQUENCE [LARGE SCALE GENOMIC DNA]</scope>
    <source>
        <strain evidence="2 3">204</strain>
    </source>
</reference>
<sequence length="52" mass="6032">TPFLEVHHLIRLKDGGPDTVENCAALCPNCHRKLHYSSEKTSLTEYLRDFFK</sequence>
<organism evidence="2 3">
    <name type="scientific">Halomonas marinisediminis</name>
    <dbReference type="NCBI Taxonomy" id="2546095"/>
    <lineage>
        <taxon>Bacteria</taxon>
        <taxon>Pseudomonadati</taxon>
        <taxon>Pseudomonadota</taxon>
        <taxon>Gammaproteobacteria</taxon>
        <taxon>Oceanospirillales</taxon>
        <taxon>Halomonadaceae</taxon>
        <taxon>Halomonas</taxon>
    </lineage>
</organism>
<proteinExistence type="predicted"/>
<protein>
    <submittedName>
        <fullName evidence="2">HNH endonuclease</fullName>
    </submittedName>
</protein>
<keyword evidence="2" id="KW-0378">Hydrolase</keyword>
<dbReference type="Proteomes" id="UP000294823">
    <property type="component" value="Unassembled WGS sequence"/>
</dbReference>
<feature type="domain" description="HNH" evidence="1">
    <location>
        <begin position="3"/>
        <end position="36"/>
    </location>
</feature>
<dbReference type="InterPro" id="IPR002711">
    <property type="entry name" value="HNH"/>
</dbReference>
<evidence type="ECO:0000259" key="1">
    <source>
        <dbReference type="Pfam" id="PF01844"/>
    </source>
</evidence>
<feature type="non-terminal residue" evidence="2">
    <location>
        <position position="1"/>
    </location>
</feature>
<dbReference type="RefSeq" id="WP_132045973.1">
    <property type="nucleotide sequence ID" value="NZ_SLTR01000889.1"/>
</dbReference>
<evidence type="ECO:0000313" key="3">
    <source>
        <dbReference type="Proteomes" id="UP000294823"/>
    </source>
</evidence>
<dbReference type="InterPro" id="IPR003615">
    <property type="entry name" value="HNH_nuc"/>
</dbReference>
<keyword evidence="2" id="KW-0540">Nuclease</keyword>